<protein>
    <submittedName>
        <fullName evidence="1">Uncharacterized protein</fullName>
    </submittedName>
</protein>
<dbReference type="Proteomes" id="UP001162164">
    <property type="component" value="Unassembled WGS sequence"/>
</dbReference>
<comment type="caution">
    <text evidence="1">The sequence shown here is derived from an EMBL/GenBank/DDBJ whole genome shotgun (WGS) entry which is preliminary data.</text>
</comment>
<sequence>MTTDIKALISADNETYKKCLENFVINSDKTFVLPELNEGNMRIELWNSLLNAAKTTQDEEFPSPAIREKNSLQKLVTEDWLNLIKKHIGLADKEFLFTSNNLSVSVEAQKKFMQYYI</sequence>
<evidence type="ECO:0000313" key="1">
    <source>
        <dbReference type="EMBL" id="KAJ8966032.1"/>
    </source>
</evidence>
<reference evidence="1" key="1">
    <citation type="journal article" date="2023" name="Insect Mol. Biol.">
        <title>Genome sequencing provides insights into the evolution of gene families encoding plant cell wall-degrading enzymes in longhorned beetles.</title>
        <authorList>
            <person name="Shin N.R."/>
            <person name="Okamura Y."/>
            <person name="Kirsch R."/>
            <person name="Pauchet Y."/>
        </authorList>
    </citation>
    <scope>NUCLEOTIDE SEQUENCE</scope>
    <source>
        <strain evidence="1">MMC_N1</strain>
    </source>
</reference>
<proteinExistence type="predicted"/>
<dbReference type="EMBL" id="JAPWTJ010002468">
    <property type="protein sequence ID" value="KAJ8966032.1"/>
    <property type="molecule type" value="Genomic_DNA"/>
</dbReference>
<evidence type="ECO:0000313" key="2">
    <source>
        <dbReference type="Proteomes" id="UP001162164"/>
    </source>
</evidence>
<accession>A0ABQ9IUG8</accession>
<gene>
    <name evidence="1" type="ORF">NQ317_003955</name>
</gene>
<organism evidence="1 2">
    <name type="scientific">Molorchus minor</name>
    <dbReference type="NCBI Taxonomy" id="1323400"/>
    <lineage>
        <taxon>Eukaryota</taxon>
        <taxon>Metazoa</taxon>
        <taxon>Ecdysozoa</taxon>
        <taxon>Arthropoda</taxon>
        <taxon>Hexapoda</taxon>
        <taxon>Insecta</taxon>
        <taxon>Pterygota</taxon>
        <taxon>Neoptera</taxon>
        <taxon>Endopterygota</taxon>
        <taxon>Coleoptera</taxon>
        <taxon>Polyphaga</taxon>
        <taxon>Cucujiformia</taxon>
        <taxon>Chrysomeloidea</taxon>
        <taxon>Cerambycidae</taxon>
        <taxon>Lamiinae</taxon>
        <taxon>Monochamini</taxon>
        <taxon>Molorchus</taxon>
    </lineage>
</organism>
<keyword evidence="2" id="KW-1185">Reference proteome</keyword>
<name>A0ABQ9IUG8_9CUCU</name>